<dbReference type="SMART" id="SM00191">
    <property type="entry name" value="Int_alpha"/>
    <property type="match status" value="5"/>
</dbReference>
<dbReference type="Pfam" id="PF20805">
    <property type="entry name" value="Integrin_A_Ig_2"/>
    <property type="match status" value="1"/>
</dbReference>
<evidence type="ECO:0000256" key="14">
    <source>
        <dbReference type="ARBA" id="ARBA00023180"/>
    </source>
</evidence>
<evidence type="ECO:0000256" key="10">
    <source>
        <dbReference type="ARBA" id="ARBA00023037"/>
    </source>
</evidence>
<evidence type="ECO:0000313" key="19">
    <source>
        <dbReference type="Proteomes" id="UP001066276"/>
    </source>
</evidence>
<reference evidence="18" key="1">
    <citation type="journal article" date="2022" name="bioRxiv">
        <title>Sequencing and chromosome-scale assembly of the giantPleurodeles waltlgenome.</title>
        <authorList>
            <person name="Brown T."/>
            <person name="Elewa A."/>
            <person name="Iarovenko S."/>
            <person name="Subramanian E."/>
            <person name="Araus A.J."/>
            <person name="Petzold A."/>
            <person name="Susuki M."/>
            <person name="Suzuki K.-i.T."/>
            <person name="Hayashi T."/>
            <person name="Toyoda A."/>
            <person name="Oliveira C."/>
            <person name="Osipova E."/>
            <person name="Leigh N.D."/>
            <person name="Simon A."/>
            <person name="Yun M.H."/>
        </authorList>
    </citation>
    <scope>NUCLEOTIDE SEQUENCE</scope>
    <source>
        <strain evidence="18">20211129_DDA</strain>
        <tissue evidence="18">Liver</tissue>
    </source>
</reference>
<dbReference type="SUPFAM" id="SSF69318">
    <property type="entry name" value="Integrin alpha N-terminal domain"/>
    <property type="match status" value="1"/>
</dbReference>
<evidence type="ECO:0000256" key="13">
    <source>
        <dbReference type="ARBA" id="ARBA00023170"/>
    </source>
</evidence>
<dbReference type="SUPFAM" id="SSF53300">
    <property type="entry name" value="vWA-like"/>
    <property type="match status" value="1"/>
</dbReference>
<evidence type="ECO:0000313" key="18">
    <source>
        <dbReference type="EMBL" id="KAJ1125967.1"/>
    </source>
</evidence>
<feature type="transmembrane region" description="Helical" evidence="16">
    <location>
        <begin position="1122"/>
        <end position="1145"/>
    </location>
</feature>
<feature type="repeat" description="FG-GAP" evidence="15">
    <location>
        <begin position="411"/>
        <end position="465"/>
    </location>
</feature>
<dbReference type="InterPro" id="IPR013649">
    <property type="entry name" value="Integrin_alpha_Ig-like_1"/>
</dbReference>
<dbReference type="PROSITE" id="PS00242">
    <property type="entry name" value="INTEGRIN_ALPHA"/>
    <property type="match status" value="1"/>
</dbReference>
<keyword evidence="11 16" id="KW-0472">Membrane</keyword>
<dbReference type="GO" id="GO:0007229">
    <property type="term" value="P:integrin-mediated signaling pathway"/>
    <property type="evidence" value="ECO:0007669"/>
    <property type="project" value="UniProtKB-KW"/>
</dbReference>
<dbReference type="GO" id="GO:0005178">
    <property type="term" value="F:integrin binding"/>
    <property type="evidence" value="ECO:0007669"/>
    <property type="project" value="TreeGrafter"/>
</dbReference>
<evidence type="ECO:0000256" key="16">
    <source>
        <dbReference type="RuleBase" id="RU003762"/>
    </source>
</evidence>
<dbReference type="GO" id="GO:0009897">
    <property type="term" value="C:external side of plasma membrane"/>
    <property type="evidence" value="ECO:0007669"/>
    <property type="project" value="TreeGrafter"/>
</dbReference>
<keyword evidence="13 16" id="KW-0675">Receptor</keyword>
<dbReference type="AlphaFoldDB" id="A0AAV7PCB9"/>
<dbReference type="PROSITE" id="PS51470">
    <property type="entry name" value="FG_GAP"/>
    <property type="match status" value="5"/>
</dbReference>
<dbReference type="GO" id="GO:0007160">
    <property type="term" value="P:cell-matrix adhesion"/>
    <property type="evidence" value="ECO:0007669"/>
    <property type="project" value="TreeGrafter"/>
</dbReference>
<gene>
    <name evidence="18" type="ORF">NDU88_004380</name>
</gene>
<dbReference type="Gene3D" id="3.40.50.410">
    <property type="entry name" value="von Willebrand factor, type A domain"/>
    <property type="match status" value="1"/>
</dbReference>
<dbReference type="GO" id="GO:0098609">
    <property type="term" value="P:cell-cell adhesion"/>
    <property type="evidence" value="ECO:0007669"/>
    <property type="project" value="TreeGrafter"/>
</dbReference>
<keyword evidence="5" id="KW-0732">Signal</keyword>
<dbReference type="Gene3D" id="2.60.40.1530">
    <property type="entry name" value="ntegrin, alpha v. Chain A, domain 4"/>
    <property type="match status" value="1"/>
</dbReference>
<evidence type="ECO:0000256" key="11">
    <source>
        <dbReference type="ARBA" id="ARBA00023136"/>
    </source>
</evidence>
<dbReference type="PANTHER" id="PTHR23220:SF118">
    <property type="entry name" value="INTEGRIN ALPHA-X"/>
    <property type="match status" value="1"/>
</dbReference>
<feature type="repeat" description="FG-GAP" evidence="15">
    <location>
        <begin position="466"/>
        <end position="526"/>
    </location>
</feature>
<keyword evidence="14" id="KW-0325">Glycoprotein</keyword>
<evidence type="ECO:0000256" key="2">
    <source>
        <dbReference type="ARBA" id="ARBA00008054"/>
    </source>
</evidence>
<dbReference type="InterPro" id="IPR013519">
    <property type="entry name" value="Int_alpha_beta-p"/>
</dbReference>
<dbReference type="PROSITE" id="PS50234">
    <property type="entry name" value="VWFA"/>
    <property type="match status" value="1"/>
</dbReference>
<evidence type="ECO:0000256" key="7">
    <source>
        <dbReference type="ARBA" id="ARBA00022837"/>
    </source>
</evidence>
<keyword evidence="19" id="KW-1185">Reference proteome</keyword>
<dbReference type="GO" id="GO:0008305">
    <property type="term" value="C:integrin complex"/>
    <property type="evidence" value="ECO:0007669"/>
    <property type="project" value="InterPro"/>
</dbReference>
<keyword evidence="12" id="KW-1015">Disulfide bond</keyword>
<dbReference type="InterPro" id="IPR002035">
    <property type="entry name" value="VWF_A"/>
</dbReference>
<keyword evidence="4" id="KW-0479">Metal-binding</keyword>
<evidence type="ECO:0000256" key="3">
    <source>
        <dbReference type="ARBA" id="ARBA00022692"/>
    </source>
</evidence>
<evidence type="ECO:0000256" key="4">
    <source>
        <dbReference type="ARBA" id="ARBA00022723"/>
    </source>
</evidence>
<dbReference type="PANTHER" id="PTHR23220">
    <property type="entry name" value="INTEGRIN ALPHA"/>
    <property type="match status" value="1"/>
</dbReference>
<dbReference type="Pfam" id="PF00357">
    <property type="entry name" value="Integrin_alpha"/>
    <property type="match status" value="1"/>
</dbReference>
<dbReference type="SMART" id="SM00327">
    <property type="entry name" value="VWA"/>
    <property type="match status" value="1"/>
</dbReference>
<evidence type="ECO:0000256" key="5">
    <source>
        <dbReference type="ARBA" id="ARBA00022729"/>
    </source>
</evidence>
<feature type="repeat" description="FG-GAP" evidence="15">
    <location>
        <begin position="590"/>
        <end position="650"/>
    </location>
</feature>
<evidence type="ECO:0000256" key="12">
    <source>
        <dbReference type="ARBA" id="ARBA00023157"/>
    </source>
</evidence>
<keyword evidence="6" id="KW-0677">Repeat</keyword>
<feature type="repeat" description="FG-GAP" evidence="15">
    <location>
        <begin position="528"/>
        <end position="586"/>
    </location>
</feature>
<evidence type="ECO:0000256" key="15">
    <source>
        <dbReference type="PROSITE-ProRule" id="PRU00803"/>
    </source>
</evidence>
<sequence length="1181" mass="129641">MKTTVCGRPLLKKVFLPMFVMKSWDLLSGKTLLEVPCQSFNVDVKHPTTFEDSAKGFGQNVVQFRTNRDNLVIVSAPFQKRGVNETGLLYQCNPSLGTCQPINILLPPEAVDIHLGLSLAAQLSPGRLLACGPTLKRECGKNTYINGLCFLLDQNLQTLKQLPETLTECLNGIDIVFLIDGSGSIKTNDFPLMLNFVKQVMVTFQDTDAAFALMQYSDQFEVHFDFNRFRSIRNPDRLLSGIRHQRGNTHTPTAIIRVMNELFAERSGARKSASKLLIVITDGETFGDSTPLPPVIQEAERRGIIRYAIGVGSAFSKPKALEELRTIAPQSNVFQVGSFQALNSIQRELQDKIFAIEGTQSQSGSSFHLEMSQDGFSALITPDANLLGAVGAFDWSGGIFKYTDGQQSTFINSSSTSRDMQDSYLGYSVQLVKQVGTNRYVIGAPRYNHLGKVLVFSPSSIGGQWQQTADIEGEQSGSYFGAELCTVDLDQDTNTDLVLIGAPMYHRPTTGGLVYVCTISAAGLMSCRQTLMGETGQLFSQFGASIAGITDINGDRITDIAIGAPTENNNQGSVYIFHGMRNSIRQAYSQRIDGSSVSPGLKFFGQSISGMMDLTRDGLVDIAVGSTGKVYLLRSQPVLDVAVSIVFQPKEIPLAVFDCSGQEIKDRKASTAMVCFTVSKLTTDTLGSFSSTIDYRLHLDSVRLNSRAVFNTKNQLLNKTMRIGIERRCEEHDVYLPVCVEDSFLPITLALNFSFNGDPIPAANNINGILNEGSPRRVAQQLLFEKNCGSDGVCQDYLKIAFNFSGLSSVVVGLSLELNIAVSIRNDLEDSYNTLVQLFYPAGLSYRKVTLLESNRRIMSINCNTDVGPEGAAVRKSTCNINHPIFRTSSRAVFVATFDVSSKATLGDKLLVTANITSDNGGTIANESSFQAALPVRYAVYVIASSIDESTKYINFSESDQEMRKSVQHMFQVNNLGQRDLPVVVTLQFPVELGTAQVWNTEDVLIQKNESVICKAVRETPGAPDFAEKMKTRPIVDCSVARCKHVQCNVTLLRVDQKLDFVIKGDVLSSWISQTNQQKVTLVSSAEIKYDENKYAHLIDLKDTFVTSQVSTRIEVYKEYNYLPIIIGSSVGGLVLLALISAGLYKAGFFKRQYKEMLQQTDDSTAATADDLSAPATEVPT</sequence>
<dbReference type="Pfam" id="PF01839">
    <property type="entry name" value="FG-GAP"/>
    <property type="match status" value="1"/>
</dbReference>
<feature type="repeat" description="FG-GAP" evidence="15">
    <location>
        <begin position="41"/>
        <end position="101"/>
    </location>
</feature>
<protein>
    <recommendedName>
        <fullName evidence="17">VWFA domain-containing protein</fullName>
    </recommendedName>
</protein>
<dbReference type="InterPro" id="IPR048285">
    <property type="entry name" value="Integrin_alpha_Ig-like_2"/>
</dbReference>
<evidence type="ECO:0000259" key="17">
    <source>
        <dbReference type="PROSITE" id="PS50234"/>
    </source>
</evidence>
<dbReference type="Proteomes" id="UP001066276">
    <property type="component" value="Chromosome 7"/>
</dbReference>
<dbReference type="Pfam" id="PF08441">
    <property type="entry name" value="Integrin_A_Ig_1"/>
    <property type="match status" value="1"/>
</dbReference>
<organism evidence="18 19">
    <name type="scientific">Pleurodeles waltl</name>
    <name type="common">Iberian ribbed newt</name>
    <dbReference type="NCBI Taxonomy" id="8319"/>
    <lineage>
        <taxon>Eukaryota</taxon>
        <taxon>Metazoa</taxon>
        <taxon>Chordata</taxon>
        <taxon>Craniata</taxon>
        <taxon>Vertebrata</taxon>
        <taxon>Euteleostomi</taxon>
        <taxon>Amphibia</taxon>
        <taxon>Batrachia</taxon>
        <taxon>Caudata</taxon>
        <taxon>Salamandroidea</taxon>
        <taxon>Salamandridae</taxon>
        <taxon>Pleurodelinae</taxon>
        <taxon>Pleurodeles</taxon>
    </lineage>
</organism>
<proteinExistence type="inferred from homology"/>
<dbReference type="InterPro" id="IPR018184">
    <property type="entry name" value="Integrin_alpha_C_CS"/>
</dbReference>
<dbReference type="Pfam" id="PF00092">
    <property type="entry name" value="VWA"/>
    <property type="match status" value="1"/>
</dbReference>
<dbReference type="PRINTS" id="PR00453">
    <property type="entry name" value="VWFADOMAIN"/>
</dbReference>
<accession>A0AAV7PCB9</accession>
<feature type="domain" description="VWFA" evidence="17">
    <location>
        <begin position="174"/>
        <end position="353"/>
    </location>
</feature>
<dbReference type="InterPro" id="IPR032695">
    <property type="entry name" value="Integrin_dom_sf"/>
</dbReference>
<dbReference type="InterPro" id="IPR028994">
    <property type="entry name" value="Integrin_alpha_N"/>
</dbReference>
<evidence type="ECO:0000256" key="6">
    <source>
        <dbReference type="ARBA" id="ARBA00022737"/>
    </source>
</evidence>
<keyword evidence="7" id="KW-0106">Calcium</keyword>
<dbReference type="GO" id="GO:0033627">
    <property type="term" value="P:cell adhesion mediated by integrin"/>
    <property type="evidence" value="ECO:0007669"/>
    <property type="project" value="TreeGrafter"/>
</dbReference>
<keyword evidence="9 16" id="KW-1133">Transmembrane helix</keyword>
<keyword evidence="10 16" id="KW-0401">Integrin</keyword>
<keyword evidence="3 16" id="KW-0812">Transmembrane</keyword>
<dbReference type="Gene3D" id="2.60.40.1460">
    <property type="entry name" value="Integrin domains. Chain A, domain 2"/>
    <property type="match status" value="1"/>
</dbReference>
<dbReference type="InterPro" id="IPR036465">
    <property type="entry name" value="vWFA_dom_sf"/>
</dbReference>
<dbReference type="Gene3D" id="2.130.10.130">
    <property type="entry name" value="Integrin alpha, N-terminal"/>
    <property type="match status" value="1"/>
</dbReference>
<comment type="subcellular location">
    <subcellularLocation>
        <location evidence="1 16">Membrane</location>
        <topology evidence="1 16">Single-pass type I membrane protein</topology>
    </subcellularLocation>
</comment>
<evidence type="ECO:0000256" key="1">
    <source>
        <dbReference type="ARBA" id="ARBA00004479"/>
    </source>
</evidence>
<dbReference type="PRINTS" id="PR01185">
    <property type="entry name" value="INTEGRINA"/>
</dbReference>
<evidence type="ECO:0000256" key="9">
    <source>
        <dbReference type="ARBA" id="ARBA00022989"/>
    </source>
</evidence>
<name>A0AAV7PCB9_PLEWA</name>
<dbReference type="SUPFAM" id="SSF69179">
    <property type="entry name" value="Integrin domains"/>
    <property type="match status" value="3"/>
</dbReference>
<dbReference type="Gene3D" id="1.20.5.930">
    <property type="entry name" value="Bicelle-embedded integrin alpha(iib) transmembrane segment"/>
    <property type="match status" value="1"/>
</dbReference>
<dbReference type="Gene3D" id="2.60.40.1510">
    <property type="entry name" value="ntegrin, alpha v. Chain A, domain 3"/>
    <property type="match status" value="1"/>
</dbReference>
<evidence type="ECO:0000256" key="8">
    <source>
        <dbReference type="ARBA" id="ARBA00022889"/>
    </source>
</evidence>
<keyword evidence="8 16" id="KW-0130">Cell adhesion</keyword>
<dbReference type="EMBL" id="JANPWB010000011">
    <property type="protein sequence ID" value="KAJ1125967.1"/>
    <property type="molecule type" value="Genomic_DNA"/>
</dbReference>
<dbReference type="InterPro" id="IPR000413">
    <property type="entry name" value="Integrin_alpha"/>
</dbReference>
<dbReference type="Pfam" id="PF21520">
    <property type="entry name" value="ITGAX-like_Ig_3"/>
    <property type="match status" value="1"/>
</dbReference>
<dbReference type="InterPro" id="IPR013517">
    <property type="entry name" value="FG-GAP"/>
</dbReference>
<comment type="caution">
    <text evidence="18">The sequence shown here is derived from an EMBL/GenBank/DDBJ whole genome shotgun (WGS) entry which is preliminary data.</text>
</comment>
<dbReference type="GO" id="GO:0046872">
    <property type="term" value="F:metal ion binding"/>
    <property type="evidence" value="ECO:0007669"/>
    <property type="project" value="UniProtKB-KW"/>
</dbReference>
<dbReference type="InterPro" id="IPR048633">
    <property type="entry name" value="ITGAX-like_Ig_3"/>
</dbReference>
<comment type="similarity">
    <text evidence="2 16">Belongs to the integrin alpha chain family.</text>
</comment>